<dbReference type="InterPro" id="IPR010982">
    <property type="entry name" value="Lambda_DNA-bd_dom_sf"/>
</dbReference>
<evidence type="ECO:0000313" key="6">
    <source>
        <dbReference type="Proteomes" id="UP001281305"/>
    </source>
</evidence>
<dbReference type="SMART" id="SM00530">
    <property type="entry name" value="HTH_XRE"/>
    <property type="match status" value="1"/>
</dbReference>
<evidence type="ECO:0000259" key="4">
    <source>
        <dbReference type="PROSITE" id="PS50943"/>
    </source>
</evidence>
<dbReference type="PANTHER" id="PTHR46797">
    <property type="entry name" value="HTH-TYPE TRANSCRIPTIONAL REGULATOR"/>
    <property type="match status" value="1"/>
</dbReference>
<evidence type="ECO:0000256" key="3">
    <source>
        <dbReference type="ARBA" id="ARBA00023163"/>
    </source>
</evidence>
<dbReference type="EMBL" id="CP146606">
    <property type="protein sequence ID" value="WYK18368.1"/>
    <property type="molecule type" value="Genomic_DNA"/>
</dbReference>
<dbReference type="PANTHER" id="PTHR46797:SF23">
    <property type="entry name" value="HTH-TYPE TRANSCRIPTIONAL REGULATOR SUTR"/>
    <property type="match status" value="1"/>
</dbReference>
<sequence length="440" mass="48580">MLDRSMVGTRIRQRRVMTGLKQAELAERAGISASYLNLIEHNRRRIGGRTLLQIAQVLEVEPSLLSEGAGAQLLAALKEAAAGQNDLSPDASAEVTPELDRIEEFAGRFPGWAGLLAQLNQRREDMEQTITVLTERLAHDPQLAEALHEVISTVTSIRSTAAILAETRELEPEWQMRFHRNINEDGSRLAEGAEALMHYLEAAPNTKADIRSPQDELHAFLESHGFHFSQLEGWGAASRVESIIENSAELRTGPAQELARMLLRQYVDDARAMPLDEMLRHVERYGTKPDVISRQSQQPLARVFRRLAFLPENVTGLVGLVSIDGAGAIVLRKPILGFSVPRNGAACTLWPIYDCLAQPGRPQRHMLRQGDLRLEALALTEEVVPAQFDRGPLVRAHMLLLPLEAGAGQESARDVGSTCQICSMADCLARREPSILSSGR</sequence>
<dbReference type="CDD" id="cd00093">
    <property type="entry name" value="HTH_XRE"/>
    <property type="match status" value="1"/>
</dbReference>
<name>A0ABZ2TJU0_9RHOB</name>
<keyword evidence="3" id="KW-0804">Transcription</keyword>
<dbReference type="Proteomes" id="UP001281305">
    <property type="component" value="Chromosome"/>
</dbReference>
<gene>
    <name evidence="5" type="ORF">RZS32_000340</name>
</gene>
<keyword evidence="1" id="KW-0805">Transcription regulation</keyword>
<dbReference type="Gene3D" id="1.10.260.40">
    <property type="entry name" value="lambda repressor-like DNA-binding domains"/>
    <property type="match status" value="1"/>
</dbReference>
<reference evidence="5 6" key="1">
    <citation type="submission" date="2024-02" db="EMBL/GenBank/DDBJ databases">
        <title>Roseovarius strain W115 nov., isolated from a marine algae.</title>
        <authorList>
            <person name="Lee M.W."/>
            <person name="Lee J.K."/>
            <person name="Kim J.M."/>
            <person name="Choi D.G."/>
            <person name="Baek J.H."/>
            <person name="Bayburt H."/>
            <person name="Jung J.J."/>
            <person name="Han D.M."/>
            <person name="Jeon C.O."/>
        </authorList>
    </citation>
    <scope>NUCLEOTIDE SEQUENCE [LARGE SCALE GENOMIC DNA]</scope>
    <source>
        <strain evidence="5 6">W115</strain>
    </source>
</reference>
<protein>
    <submittedName>
        <fullName evidence="5">Helix-turn-helix domain-containing protein</fullName>
    </submittedName>
</protein>
<keyword evidence="2" id="KW-0238">DNA-binding</keyword>
<dbReference type="InterPro" id="IPR001387">
    <property type="entry name" value="Cro/C1-type_HTH"/>
</dbReference>
<dbReference type="RefSeq" id="WP_317055054.1">
    <property type="nucleotide sequence ID" value="NZ_CP146606.1"/>
</dbReference>
<dbReference type="SUPFAM" id="SSF47413">
    <property type="entry name" value="lambda repressor-like DNA-binding domains"/>
    <property type="match status" value="1"/>
</dbReference>
<keyword evidence="6" id="KW-1185">Reference proteome</keyword>
<dbReference type="InterPro" id="IPR050807">
    <property type="entry name" value="TransReg_Diox_bact_type"/>
</dbReference>
<evidence type="ECO:0000313" key="5">
    <source>
        <dbReference type="EMBL" id="WYK18368.1"/>
    </source>
</evidence>
<proteinExistence type="predicted"/>
<accession>A0ABZ2TJU0</accession>
<feature type="domain" description="HTH cro/C1-type" evidence="4">
    <location>
        <begin position="11"/>
        <end position="65"/>
    </location>
</feature>
<dbReference type="Pfam" id="PF09856">
    <property type="entry name" value="ScfRs"/>
    <property type="match status" value="1"/>
</dbReference>
<dbReference type="PROSITE" id="PS50943">
    <property type="entry name" value="HTH_CROC1"/>
    <property type="match status" value="1"/>
</dbReference>
<evidence type="ECO:0000256" key="2">
    <source>
        <dbReference type="ARBA" id="ARBA00023125"/>
    </source>
</evidence>
<evidence type="ECO:0000256" key="1">
    <source>
        <dbReference type="ARBA" id="ARBA00023015"/>
    </source>
</evidence>
<dbReference type="Pfam" id="PF01381">
    <property type="entry name" value="HTH_3"/>
    <property type="match status" value="1"/>
</dbReference>
<organism evidence="5 6">
    <name type="scientific">Roseovarius rhodophyticola</name>
    <dbReference type="NCBI Taxonomy" id="3080827"/>
    <lineage>
        <taxon>Bacteria</taxon>
        <taxon>Pseudomonadati</taxon>
        <taxon>Pseudomonadota</taxon>
        <taxon>Alphaproteobacteria</taxon>
        <taxon>Rhodobacterales</taxon>
        <taxon>Roseobacteraceae</taxon>
        <taxon>Roseovarius</taxon>
    </lineage>
</organism>
<dbReference type="InterPro" id="IPR018653">
    <property type="entry name" value="ScfR_C"/>
</dbReference>